<dbReference type="Proteomes" id="UP000017559">
    <property type="component" value="Unassembled WGS sequence"/>
</dbReference>
<dbReference type="AlphaFoldDB" id="V2YNH2"/>
<organism evidence="1 2">
    <name type="scientific">Moniliophthora roreri (strain MCA 2997)</name>
    <name type="common">Cocoa frosty pod rot fungus</name>
    <name type="synonym">Crinipellis roreri</name>
    <dbReference type="NCBI Taxonomy" id="1381753"/>
    <lineage>
        <taxon>Eukaryota</taxon>
        <taxon>Fungi</taxon>
        <taxon>Dikarya</taxon>
        <taxon>Basidiomycota</taxon>
        <taxon>Agaricomycotina</taxon>
        <taxon>Agaricomycetes</taxon>
        <taxon>Agaricomycetidae</taxon>
        <taxon>Agaricales</taxon>
        <taxon>Marasmiineae</taxon>
        <taxon>Marasmiaceae</taxon>
        <taxon>Moniliophthora</taxon>
    </lineage>
</organism>
<comment type="caution">
    <text evidence="1">The sequence shown here is derived from an EMBL/GenBank/DDBJ whole genome shotgun (WGS) entry which is preliminary data.</text>
</comment>
<keyword evidence="2" id="KW-1185">Reference proteome</keyword>
<dbReference type="OrthoDB" id="3025108at2759"/>
<evidence type="ECO:0000313" key="2">
    <source>
        <dbReference type="Proteomes" id="UP000017559"/>
    </source>
</evidence>
<evidence type="ECO:0000313" key="1">
    <source>
        <dbReference type="EMBL" id="ESK93229.1"/>
    </source>
</evidence>
<dbReference type="EMBL" id="AWSO01000219">
    <property type="protein sequence ID" value="ESK93229.1"/>
    <property type="molecule type" value="Genomic_DNA"/>
</dbReference>
<protein>
    <submittedName>
        <fullName evidence="1">Uncharacterized protein</fullName>
    </submittedName>
</protein>
<gene>
    <name evidence="1" type="ORF">Moror_14614</name>
</gene>
<reference evidence="1 2" key="1">
    <citation type="journal article" date="2014" name="BMC Genomics">
        <title>Genome and secretome analysis of the hemibiotrophic fungal pathogen, Moniliophthora roreri, which causes frosty pod rot disease of cacao: mechanisms of the biotrophic and necrotrophic phases.</title>
        <authorList>
            <person name="Meinhardt L.W."/>
            <person name="Costa G.G.L."/>
            <person name="Thomazella D.P.T."/>
            <person name="Teixeira P.J.P.L."/>
            <person name="Carazzolle M.F."/>
            <person name="Schuster S.C."/>
            <person name="Carlson J.E."/>
            <person name="Guiltinan M.J."/>
            <person name="Mieczkowski P."/>
            <person name="Farmer A."/>
            <person name="Ramaraj T."/>
            <person name="Crozier J."/>
            <person name="Davis R.E."/>
            <person name="Shao J."/>
            <person name="Melnick R.L."/>
            <person name="Pereira G.A.G."/>
            <person name="Bailey B.A."/>
        </authorList>
    </citation>
    <scope>NUCLEOTIDE SEQUENCE [LARGE SCALE GENOMIC DNA]</scope>
    <source>
        <strain evidence="1 2">MCA 2997</strain>
    </source>
</reference>
<dbReference type="KEGG" id="mrr:Moror_14614"/>
<sequence length="95" mass="10893">MYLSTSYNFTRAWLSQSSWVFNALNSTEGEENFFVIQPPQIEITSILYGYNGLAEFFNLCDGKPSAEEIQPTPSPIYLFLHPLPESISELATWRH</sequence>
<name>V2YNH2_MONRO</name>
<dbReference type="HOGENOM" id="CLU_2373285_0_0_1"/>
<proteinExistence type="predicted"/>
<accession>V2YNH2</accession>